<dbReference type="FunFam" id="3.30.1330.10:FF:000005">
    <property type="entry name" value="Phosphoribosylformylglycinamidine synthase"/>
    <property type="match status" value="1"/>
</dbReference>
<feature type="domain" description="PurM-like C-terminal" evidence="19">
    <location>
        <begin position="1072"/>
        <end position="1229"/>
    </location>
</feature>
<evidence type="ECO:0000256" key="17">
    <source>
        <dbReference type="ARBA" id="ARBA00071729"/>
    </source>
</evidence>
<dbReference type="FunFam" id="3.40.50.880:FF:000008">
    <property type="entry name" value="Phosphoribosylformylglycinamidine synthase"/>
    <property type="match status" value="1"/>
</dbReference>
<protein>
    <recommendedName>
        <fullName evidence="17">Phosphoribosylformylglycinamidine synthase</fullName>
        <ecNumber evidence="4">6.3.5.3</ecNumber>
    </recommendedName>
    <alternativeName>
        <fullName evidence="14">Formylglycinamide ribonucleotide amidotransferase</fullName>
    </alternativeName>
    <alternativeName>
        <fullName evidence="13">Formylglycinamide ribotide amidotransferase</fullName>
    </alternativeName>
</protein>
<dbReference type="SUPFAM" id="SSF55326">
    <property type="entry name" value="PurM N-terminal domain-like"/>
    <property type="match status" value="2"/>
</dbReference>
<dbReference type="CDD" id="cd02203">
    <property type="entry name" value="PurL_repeat1"/>
    <property type="match status" value="1"/>
</dbReference>
<evidence type="ECO:0000256" key="7">
    <source>
        <dbReference type="ARBA" id="ARBA00022723"/>
    </source>
</evidence>
<keyword evidence="10" id="KW-0067">ATP-binding</keyword>
<dbReference type="InterPro" id="IPR040707">
    <property type="entry name" value="FGAR-AT_N"/>
</dbReference>
<feature type="domain" description="FGAR-AT PurM N-terminal-like" evidence="22">
    <location>
        <begin position="1300"/>
        <end position="1458"/>
    </location>
</feature>
<dbReference type="InterPro" id="IPR010918">
    <property type="entry name" value="PurM-like_C_dom"/>
</dbReference>
<keyword evidence="24" id="KW-1185">Reference proteome</keyword>
<feature type="region of interest" description="Disordered" evidence="18">
    <location>
        <begin position="937"/>
        <end position="966"/>
    </location>
</feature>
<gene>
    <name evidence="23" type="primary">ADE6_2</name>
    <name evidence="23" type="ORF">LTR91_015096</name>
</gene>
<keyword evidence="8" id="KW-0547">Nucleotide-binding</keyword>
<evidence type="ECO:0000256" key="13">
    <source>
        <dbReference type="ARBA" id="ARBA00029823"/>
    </source>
</evidence>
<dbReference type="EC" id="6.3.5.3" evidence="4"/>
<sequence length="1970" mass="216869">MELGGVSEENSGSAQGLGIREGGATTGSDARGEEIEGEAQNPPAAQENSEIGVVRAEPVLDGEETAAPRSMMEASSGPLQPRTIISPTKAALGNLHKRRASTSPQKFNLGIFEPLPLRLNDAGERPAKRTRVENKLEISYDALGTPRVASITPMFALPSGRKISGSQILNPGHPSATDKPFSMLDAFMRDNDLLVQLISYFPIPSIIDLYSISRGFHYLFNGSYLAFVLANMRTWAPNADKIYPWRWSPSLCQKDPRLRQKSSAVGKDVEIKYQDMRDTPTLKWLQMVVWRQGVCKDMLIQLATKGLRCPPGTLDAISRMWFVMDMPLNTQRVALVRNEDYITNKTIFNATLFFLKVDMSFTDPDGPLYPINGPGMNPAVHLPQLQNTGLVGCPLRALLTAERHFTSLWRVLRGVCPNPDEPMYPIERLDILRLWIRHKYRVPDNTLEHVKRQSILGIPWQEIGVASLERTGVAIYTRSDGTQGTVINPAVTSEVAQGTHLGQQLLYPHQKRLLVPTQKPREVLLRPEELIMRESIRRKMRLHTHWSRMMLWGFCDDLGRNYAVRSEQELLSWSRGKEPLSLYQTDKEVSEGREKARKKEEGNALGNVNGEVGNGAPQYHHRAFPGSATFSDFRLRRLATAIGAKSLQAIWVHYVASYQPLKAEQVSILDQILEYGSYPESSESHYAALRKAVISGVSPEDESIRFFYVTPRAGTISPWSSKATSITHVCGLEKVVHRVERGFVIAAEFDEAPSEAIIPNAEALYDRMTESFGNEAPDLKAMFEQRPPAPLERVHLLQGSSSSKETLKHANVALGLALDDSEMDYLIDAYTNQLQRDPTDVELFMFAQVNSEHCRHKQFNADWTIDGTSKARSLFSMIRNTHDLHPKHVISAYSDNAAVLQGYEGGSWAPEHSTGEWKQTKETVHYLAKVETHNHPTAVSPFPGAATESGGEIRDEGAVGRGSKPKAGLSGFTVSDLLIPDHRQPWELDVGKPKHLASSLEIMLQAPLGSASFNNEFGRPCTTGYFRTLTTSVPTPDGKSEIRGYHKPIMIAGGVGTVRPQHAIKEKGLVSPGAHLIVIGGPAMLIGLGGGAASSKQSGEGSVQLDFASVQRGNAEVQRRAQEVINTCCSLGPHNPIQFIHDVGAGGLSNALPELVEDAGYGAHFELREVDNADKSLSPLQIWCNEAQERYVMAIAPDKLDVFLRIAKRERCGYSVVGRANKEKRLVLTDRDSKDEPTPIDLPMSVLFGKPPKMHRVVDSRRLGLPAFDSTLTSYLPKVPSHEVLGQAITRVLALPAVGSKSFLITIADRTVGGMTVRDQMVGPWQTPVADVSVTATSLTPGIRTGEAMAIGERPTLALISPAASARMAVAESLVNIAAAGVENRLSRIRLSANWMAASSHPGEGAALYEAVEAIGMQLCPELGMSIPVGKDSMSMKTKWEGKEVTAPLSLIVTAFAPVNNIGSTWTPTLRRQEEVGETLLMFVDLAEGKKALGGSALAQVFGQVGNQAPDVRDVDLIKDFYHAIEQLHESDIVLAYHDRSDGGLLTTLVEMMFAGRCGLDVMLDNVVKSGRTQDLVETLFNEELGAVFQIRKKHENEFRGVFAPLRPIVLGVIPKASKPQDLSMYYGADCVYRESRKALQQKWSQTSWAMQRLRDNPECADAEKANIDDDHNHGLRFKLAFNPVENIMSYTASFSSQVRARPRVAILREQGVNGQAEMAFAFASAGFSPIDVHMTDILSGRFSLASVVGLAACGGFSYGDVLGAGQGWAKSVLLHEGARREFKAFFERKDTFTLGVCNGCQFLSRLTDIIPGAEAWPPFERNVSEQYEARVCMVEVHDPPGQQHPQSVFLHGMHGSYLPIVTAHGEGQAKFTATGQSSAQALVEQGLVSLRYTDNHLQHTERYPYNPNGSPMGITGVRTPDGRVLALMPHPERTILRDVGSFIPEQQAKEWGEFGPWIRLFKSARRWCG</sequence>
<evidence type="ECO:0000259" key="21">
    <source>
        <dbReference type="Pfam" id="PF18076"/>
    </source>
</evidence>
<evidence type="ECO:0000313" key="23">
    <source>
        <dbReference type="EMBL" id="KAK0972551.1"/>
    </source>
</evidence>
<dbReference type="InterPro" id="IPR036921">
    <property type="entry name" value="PurM-like_N_sf"/>
</dbReference>
<organism evidence="23 24">
    <name type="scientific">Friedmanniomyces endolithicus</name>
    <dbReference type="NCBI Taxonomy" id="329885"/>
    <lineage>
        <taxon>Eukaryota</taxon>
        <taxon>Fungi</taxon>
        <taxon>Dikarya</taxon>
        <taxon>Ascomycota</taxon>
        <taxon>Pezizomycotina</taxon>
        <taxon>Dothideomycetes</taxon>
        <taxon>Dothideomycetidae</taxon>
        <taxon>Mycosphaerellales</taxon>
        <taxon>Teratosphaeriaceae</taxon>
        <taxon>Friedmanniomyces</taxon>
    </lineage>
</organism>
<evidence type="ECO:0000256" key="10">
    <source>
        <dbReference type="ARBA" id="ARBA00022840"/>
    </source>
</evidence>
<keyword evidence="12" id="KW-0315">Glutamine amidotransferase</keyword>
<dbReference type="SUPFAM" id="SSF56042">
    <property type="entry name" value="PurM C-terminal domain-like"/>
    <property type="match status" value="2"/>
</dbReference>
<dbReference type="GO" id="GO:0046872">
    <property type="term" value="F:metal ion binding"/>
    <property type="evidence" value="ECO:0007669"/>
    <property type="project" value="UniProtKB-KW"/>
</dbReference>
<dbReference type="Proteomes" id="UP001175353">
    <property type="component" value="Unassembled WGS sequence"/>
</dbReference>
<comment type="pathway">
    <text evidence="2">Purine metabolism; IMP biosynthesis via de novo pathway; 5-amino-1-(5-phospho-D-ribosyl)imidazole from N(2)-formyl-N(1)-(5-phospho-D-ribosyl)glycinamide: step 1/2.</text>
</comment>
<dbReference type="GO" id="GO:0004642">
    <property type="term" value="F:phosphoribosylformylglycinamidine synthase activity"/>
    <property type="evidence" value="ECO:0007669"/>
    <property type="project" value="UniProtKB-EC"/>
</dbReference>
<dbReference type="Pfam" id="PF22689">
    <property type="entry name" value="FGAR-AT_PurM_N-like"/>
    <property type="match status" value="1"/>
</dbReference>
<dbReference type="EMBL" id="JAUJLE010000168">
    <property type="protein sequence ID" value="KAK0972551.1"/>
    <property type="molecule type" value="Genomic_DNA"/>
</dbReference>
<evidence type="ECO:0000256" key="15">
    <source>
        <dbReference type="ARBA" id="ARBA00052585"/>
    </source>
</evidence>
<feature type="compositionally biased region" description="Basic and acidic residues" evidence="18">
    <location>
        <begin position="585"/>
        <end position="602"/>
    </location>
</feature>
<dbReference type="SUPFAM" id="SSF109736">
    <property type="entry name" value="FGAM synthase PurL, linker domain"/>
    <property type="match status" value="1"/>
</dbReference>
<dbReference type="HAMAP" id="MF_00419">
    <property type="entry name" value="PurL_1"/>
    <property type="match status" value="1"/>
</dbReference>
<keyword evidence="6 23" id="KW-0436">Ligase</keyword>
<dbReference type="InterPro" id="IPR029062">
    <property type="entry name" value="Class_I_gatase-like"/>
</dbReference>
<dbReference type="FunFam" id="1.10.8.750:FF:000002">
    <property type="entry name" value="Phosphoribosylformylglycinamidine synthase"/>
    <property type="match status" value="1"/>
</dbReference>
<keyword evidence="5" id="KW-0963">Cytoplasm</keyword>
<feature type="region of interest" description="Disordered" evidence="18">
    <location>
        <begin position="1"/>
        <end position="53"/>
    </location>
</feature>
<comment type="similarity">
    <text evidence="3">In the N-terminal section; belongs to the FGAMS family.</text>
</comment>
<comment type="caution">
    <text evidence="23">The sequence shown here is derived from an EMBL/GenBank/DDBJ whole genome shotgun (WGS) entry which is preliminary data.</text>
</comment>
<evidence type="ECO:0000259" key="20">
    <source>
        <dbReference type="Pfam" id="PF18072"/>
    </source>
</evidence>
<evidence type="ECO:0000256" key="3">
    <source>
        <dbReference type="ARBA" id="ARBA00008608"/>
    </source>
</evidence>
<dbReference type="InterPro" id="IPR036676">
    <property type="entry name" value="PurM-like_C_sf"/>
</dbReference>
<dbReference type="FunFam" id="3.90.650.10:FF:000002">
    <property type="entry name" value="Phosphoribosylformylglycinamidine synthase"/>
    <property type="match status" value="1"/>
</dbReference>
<dbReference type="PANTHER" id="PTHR10099">
    <property type="entry name" value="PHOSPHORIBOSYLFORMYLGLYCINAMIDINE SYNTHASE"/>
    <property type="match status" value="1"/>
</dbReference>
<dbReference type="InterPro" id="IPR010073">
    <property type="entry name" value="PurL_large"/>
</dbReference>
<dbReference type="GO" id="GO:0005524">
    <property type="term" value="F:ATP binding"/>
    <property type="evidence" value="ECO:0007669"/>
    <property type="project" value="UniProtKB-KW"/>
</dbReference>
<dbReference type="PANTHER" id="PTHR10099:SF1">
    <property type="entry name" value="PHOSPHORIBOSYLFORMYLGLYCINAMIDINE SYNTHASE"/>
    <property type="match status" value="1"/>
</dbReference>
<dbReference type="Gene3D" id="3.40.50.880">
    <property type="match status" value="1"/>
</dbReference>
<dbReference type="Pfam" id="PF18072">
    <property type="entry name" value="FGAR-AT_linker"/>
    <property type="match status" value="1"/>
</dbReference>
<evidence type="ECO:0000256" key="5">
    <source>
        <dbReference type="ARBA" id="ARBA00022490"/>
    </source>
</evidence>
<dbReference type="SUPFAM" id="SSF52317">
    <property type="entry name" value="Class I glutamine amidotransferase-like"/>
    <property type="match status" value="1"/>
</dbReference>
<dbReference type="FunFam" id="3.90.650.10:FF:000005">
    <property type="entry name" value="Phosphoribosylformylglycinamidine synthase"/>
    <property type="match status" value="1"/>
</dbReference>
<dbReference type="FunFam" id="3.30.1330.10:FF:000002">
    <property type="entry name" value="Phosphoribosylformylglycinamidine synthase"/>
    <property type="match status" value="1"/>
</dbReference>
<dbReference type="InterPro" id="IPR055181">
    <property type="entry name" value="FGAR-AT_PurM_N-like"/>
</dbReference>
<feature type="domain" description="Phosphoribosylformylglycinamidine synthase linker" evidence="20">
    <location>
        <begin position="807"/>
        <end position="857"/>
    </location>
</feature>
<evidence type="ECO:0000259" key="19">
    <source>
        <dbReference type="Pfam" id="PF02769"/>
    </source>
</evidence>
<dbReference type="PROSITE" id="PS51273">
    <property type="entry name" value="GATASE_TYPE_1"/>
    <property type="match status" value="1"/>
</dbReference>
<dbReference type="SMART" id="SM01211">
    <property type="entry name" value="GATase_5"/>
    <property type="match status" value="1"/>
</dbReference>
<evidence type="ECO:0000259" key="22">
    <source>
        <dbReference type="Pfam" id="PF22689"/>
    </source>
</evidence>
<dbReference type="Gene3D" id="1.10.8.750">
    <property type="entry name" value="Phosphoribosylformylglycinamidine synthase, linker domain"/>
    <property type="match status" value="1"/>
</dbReference>
<evidence type="ECO:0000256" key="16">
    <source>
        <dbReference type="ARBA" id="ARBA00057317"/>
    </source>
</evidence>
<dbReference type="Pfam" id="PF18076">
    <property type="entry name" value="FGAR-AT_N"/>
    <property type="match status" value="1"/>
</dbReference>
<comment type="catalytic activity">
    <reaction evidence="15">
        <text>N(2)-formyl-N(1)-(5-phospho-beta-D-ribosyl)glycinamide + L-glutamine + ATP + H2O = 2-formamido-N(1)-(5-O-phospho-beta-D-ribosyl)acetamidine + L-glutamate + ADP + phosphate + H(+)</text>
        <dbReference type="Rhea" id="RHEA:17129"/>
        <dbReference type="ChEBI" id="CHEBI:15377"/>
        <dbReference type="ChEBI" id="CHEBI:15378"/>
        <dbReference type="ChEBI" id="CHEBI:29985"/>
        <dbReference type="ChEBI" id="CHEBI:30616"/>
        <dbReference type="ChEBI" id="CHEBI:43474"/>
        <dbReference type="ChEBI" id="CHEBI:58359"/>
        <dbReference type="ChEBI" id="CHEBI:147286"/>
        <dbReference type="ChEBI" id="CHEBI:147287"/>
        <dbReference type="ChEBI" id="CHEBI:456216"/>
        <dbReference type="EC" id="6.3.5.3"/>
    </reaction>
</comment>
<keyword evidence="11" id="KW-0460">Magnesium</keyword>
<dbReference type="GO" id="GO:0006189">
    <property type="term" value="P:'de novo' IMP biosynthetic process"/>
    <property type="evidence" value="ECO:0007669"/>
    <property type="project" value="InterPro"/>
</dbReference>
<dbReference type="SUPFAM" id="SSF82697">
    <property type="entry name" value="PurS-like"/>
    <property type="match status" value="1"/>
</dbReference>
<proteinExistence type="inferred from homology"/>
<keyword evidence="9" id="KW-0658">Purine biosynthesis</keyword>
<evidence type="ECO:0000256" key="2">
    <source>
        <dbReference type="ARBA" id="ARBA00004920"/>
    </source>
</evidence>
<evidence type="ECO:0000256" key="12">
    <source>
        <dbReference type="ARBA" id="ARBA00022962"/>
    </source>
</evidence>
<dbReference type="CDD" id="cd01740">
    <property type="entry name" value="GATase1_FGAR_AT"/>
    <property type="match status" value="1"/>
</dbReference>
<evidence type="ECO:0000256" key="1">
    <source>
        <dbReference type="ARBA" id="ARBA00004496"/>
    </source>
</evidence>
<evidence type="ECO:0000256" key="6">
    <source>
        <dbReference type="ARBA" id="ARBA00022598"/>
    </source>
</evidence>
<feature type="domain" description="PurM-like C-terminal" evidence="19">
    <location>
        <begin position="1491"/>
        <end position="1604"/>
    </location>
</feature>
<dbReference type="CDD" id="cd02204">
    <property type="entry name" value="PurL_repeat2"/>
    <property type="match status" value="1"/>
</dbReference>
<dbReference type="InterPro" id="IPR041609">
    <property type="entry name" value="PurL_linker"/>
</dbReference>
<evidence type="ECO:0000256" key="11">
    <source>
        <dbReference type="ARBA" id="ARBA00022842"/>
    </source>
</evidence>
<dbReference type="NCBIfam" id="NF003672">
    <property type="entry name" value="PRK05297.1"/>
    <property type="match status" value="1"/>
</dbReference>
<dbReference type="GO" id="GO:0005737">
    <property type="term" value="C:cytoplasm"/>
    <property type="evidence" value="ECO:0007669"/>
    <property type="project" value="UniProtKB-SubCell"/>
</dbReference>
<dbReference type="NCBIfam" id="TIGR01735">
    <property type="entry name" value="FGAM_synt"/>
    <property type="match status" value="1"/>
</dbReference>
<evidence type="ECO:0000256" key="8">
    <source>
        <dbReference type="ARBA" id="ARBA00022741"/>
    </source>
</evidence>
<dbReference type="Gene3D" id="3.30.1330.10">
    <property type="entry name" value="PurM-like, N-terminal domain"/>
    <property type="match status" value="2"/>
</dbReference>
<comment type="subcellular location">
    <subcellularLocation>
        <location evidence="1">Cytoplasm</location>
    </subcellularLocation>
</comment>
<evidence type="ECO:0000313" key="24">
    <source>
        <dbReference type="Proteomes" id="UP001175353"/>
    </source>
</evidence>
<name>A0AAN6QMK7_9PEZI</name>
<dbReference type="Pfam" id="PF02769">
    <property type="entry name" value="AIRS_C"/>
    <property type="match status" value="2"/>
</dbReference>
<keyword evidence="7" id="KW-0479">Metal-binding</keyword>
<dbReference type="Gene3D" id="3.90.650.10">
    <property type="entry name" value="PurM-like C-terminal domain"/>
    <property type="match status" value="2"/>
</dbReference>
<evidence type="ECO:0000256" key="18">
    <source>
        <dbReference type="SAM" id="MobiDB-lite"/>
    </source>
</evidence>
<feature type="region of interest" description="Disordered" evidence="18">
    <location>
        <begin position="585"/>
        <end position="610"/>
    </location>
</feature>
<evidence type="ECO:0000256" key="4">
    <source>
        <dbReference type="ARBA" id="ARBA00012747"/>
    </source>
</evidence>
<evidence type="ECO:0000256" key="9">
    <source>
        <dbReference type="ARBA" id="ARBA00022755"/>
    </source>
</evidence>
<comment type="function">
    <text evidence="16">Phosphoribosylformylglycinamidine synthase involved in the purines biosynthetic pathway. Catalyzes the ATP-dependent conversion of formylglycinamide ribonucleotide (FGAR) and glutamine to yield formylglycinamidine ribonucleotide (FGAM) and glutamate.</text>
</comment>
<feature type="domain" description="Phosphoribosylformylglycinamidine synthase N-terminal" evidence="21">
    <location>
        <begin position="651"/>
        <end position="783"/>
    </location>
</feature>
<evidence type="ECO:0000256" key="14">
    <source>
        <dbReference type="ARBA" id="ARBA00032632"/>
    </source>
</evidence>
<dbReference type="InterPro" id="IPR036604">
    <property type="entry name" value="PurS-like_sf"/>
</dbReference>
<dbReference type="Pfam" id="PF13507">
    <property type="entry name" value="GATase_5"/>
    <property type="match status" value="1"/>
</dbReference>
<accession>A0AAN6QMK7</accession>
<reference evidence="23" key="1">
    <citation type="submission" date="2023-06" db="EMBL/GenBank/DDBJ databases">
        <title>Black Yeasts Isolated from many extreme environments.</title>
        <authorList>
            <person name="Coleine C."/>
            <person name="Stajich J.E."/>
            <person name="Selbmann L."/>
        </authorList>
    </citation>
    <scope>NUCLEOTIDE SEQUENCE</scope>
    <source>
        <strain evidence="23">CCFEE 5200</strain>
    </source>
</reference>